<dbReference type="InterPro" id="IPR036271">
    <property type="entry name" value="Tet_transcr_reg_TetR-rel_C_sf"/>
</dbReference>
<evidence type="ECO:0000313" key="6">
    <source>
        <dbReference type="EMBL" id="MDG0792326.1"/>
    </source>
</evidence>
<dbReference type="RefSeq" id="WP_277566138.1">
    <property type="nucleotide sequence ID" value="NZ_JAPDHZ010000003.1"/>
</dbReference>
<proteinExistence type="predicted"/>
<sequence>MVRTKAFEPSQALDKAMKLFWRNGYERTSVGELVAAMGINRGSLYDTFGDKQALYADCLNRYAEVYASRIVDTLSRQLPVYPTLKLLFDNVVDLVHEDRSNWGCLMTNTASELSLHDDRAAELVKAHFLRLEQAFTGFLERGKETGELAADLDARAYGRTLTVSFTGLATLAKTQVPRDFLKDVIETTLRPFSR</sequence>
<organism evidence="6 7">
    <name type="scientific">Cohnella ginsengisoli</name>
    <dbReference type="NCBI Taxonomy" id="425004"/>
    <lineage>
        <taxon>Bacteria</taxon>
        <taxon>Bacillati</taxon>
        <taxon>Bacillota</taxon>
        <taxon>Bacilli</taxon>
        <taxon>Bacillales</taxon>
        <taxon>Paenibacillaceae</taxon>
        <taxon>Cohnella</taxon>
    </lineage>
</organism>
<dbReference type="Pfam" id="PF00440">
    <property type="entry name" value="TetR_N"/>
    <property type="match status" value="1"/>
</dbReference>
<keyword evidence="7" id="KW-1185">Reference proteome</keyword>
<dbReference type="AlphaFoldDB" id="A0A9X4KHY3"/>
<feature type="domain" description="HTH tetR-type" evidence="5">
    <location>
        <begin position="6"/>
        <end position="66"/>
    </location>
</feature>
<name>A0A9X4KHY3_9BACL</name>
<dbReference type="EMBL" id="JAPDHZ010000003">
    <property type="protein sequence ID" value="MDG0792326.1"/>
    <property type="molecule type" value="Genomic_DNA"/>
</dbReference>
<dbReference type="PANTHER" id="PTHR47506:SF10">
    <property type="entry name" value="TRANSCRIPTIONAL REGULATORY PROTEIN"/>
    <property type="match status" value="1"/>
</dbReference>
<dbReference type="PROSITE" id="PS50977">
    <property type="entry name" value="HTH_TETR_2"/>
    <property type="match status" value="1"/>
</dbReference>
<keyword evidence="3" id="KW-0804">Transcription</keyword>
<protein>
    <submittedName>
        <fullName evidence="6">TetR/AcrR family transcriptional regulator</fullName>
    </submittedName>
</protein>
<dbReference type="GO" id="GO:0003677">
    <property type="term" value="F:DNA binding"/>
    <property type="evidence" value="ECO:0007669"/>
    <property type="project" value="UniProtKB-UniRule"/>
</dbReference>
<dbReference type="PRINTS" id="PR00455">
    <property type="entry name" value="HTHTETR"/>
</dbReference>
<dbReference type="InterPro" id="IPR001647">
    <property type="entry name" value="HTH_TetR"/>
</dbReference>
<comment type="caution">
    <text evidence="6">The sequence shown here is derived from an EMBL/GenBank/DDBJ whole genome shotgun (WGS) entry which is preliminary data.</text>
</comment>
<evidence type="ECO:0000256" key="1">
    <source>
        <dbReference type="ARBA" id="ARBA00023015"/>
    </source>
</evidence>
<dbReference type="Pfam" id="PF16925">
    <property type="entry name" value="TetR_C_13"/>
    <property type="match status" value="1"/>
</dbReference>
<gene>
    <name evidence="6" type="ORF">OMP38_16720</name>
</gene>
<accession>A0A9X4KHY3</accession>
<evidence type="ECO:0000313" key="7">
    <source>
        <dbReference type="Proteomes" id="UP001153387"/>
    </source>
</evidence>
<dbReference type="Proteomes" id="UP001153387">
    <property type="component" value="Unassembled WGS sequence"/>
</dbReference>
<feature type="DNA-binding region" description="H-T-H motif" evidence="4">
    <location>
        <begin position="29"/>
        <end position="48"/>
    </location>
</feature>
<dbReference type="SUPFAM" id="SSF46689">
    <property type="entry name" value="Homeodomain-like"/>
    <property type="match status" value="1"/>
</dbReference>
<keyword evidence="2 4" id="KW-0238">DNA-binding</keyword>
<dbReference type="SUPFAM" id="SSF48498">
    <property type="entry name" value="Tetracyclin repressor-like, C-terminal domain"/>
    <property type="match status" value="1"/>
</dbReference>
<evidence type="ECO:0000256" key="3">
    <source>
        <dbReference type="ARBA" id="ARBA00023163"/>
    </source>
</evidence>
<reference evidence="6 7" key="1">
    <citation type="submission" date="2022-10" db="EMBL/GenBank/DDBJ databases">
        <title>Comparative genomic analysis of Cohnella hashimotonis sp. nov., isolated from the International Space Station.</title>
        <authorList>
            <person name="Simpson A."/>
            <person name="Venkateswaran K."/>
        </authorList>
    </citation>
    <scope>NUCLEOTIDE SEQUENCE [LARGE SCALE GENOMIC DNA]</scope>
    <source>
        <strain evidence="6 7">DSM 18997</strain>
    </source>
</reference>
<evidence type="ECO:0000259" key="5">
    <source>
        <dbReference type="PROSITE" id="PS50977"/>
    </source>
</evidence>
<dbReference type="InterPro" id="IPR009057">
    <property type="entry name" value="Homeodomain-like_sf"/>
</dbReference>
<dbReference type="Gene3D" id="1.10.357.10">
    <property type="entry name" value="Tetracycline Repressor, domain 2"/>
    <property type="match status" value="1"/>
</dbReference>
<keyword evidence="1" id="KW-0805">Transcription regulation</keyword>
<evidence type="ECO:0000256" key="2">
    <source>
        <dbReference type="ARBA" id="ARBA00023125"/>
    </source>
</evidence>
<dbReference type="PANTHER" id="PTHR47506">
    <property type="entry name" value="TRANSCRIPTIONAL REGULATORY PROTEIN"/>
    <property type="match status" value="1"/>
</dbReference>
<evidence type="ECO:0000256" key="4">
    <source>
        <dbReference type="PROSITE-ProRule" id="PRU00335"/>
    </source>
</evidence>
<dbReference type="InterPro" id="IPR011075">
    <property type="entry name" value="TetR_C"/>
</dbReference>
<dbReference type="Gene3D" id="1.10.10.60">
    <property type="entry name" value="Homeodomain-like"/>
    <property type="match status" value="1"/>
</dbReference>